<organism evidence="2 3">
    <name type="scientific">Spirosoma foliorum</name>
    <dbReference type="NCBI Taxonomy" id="2710596"/>
    <lineage>
        <taxon>Bacteria</taxon>
        <taxon>Pseudomonadati</taxon>
        <taxon>Bacteroidota</taxon>
        <taxon>Cytophagia</taxon>
        <taxon>Cytophagales</taxon>
        <taxon>Cytophagaceae</taxon>
        <taxon>Spirosoma</taxon>
    </lineage>
</organism>
<dbReference type="AlphaFoldDB" id="A0A7G5GYI0"/>
<dbReference type="PANTHER" id="PTHR18964">
    <property type="entry name" value="ROK (REPRESSOR, ORF, KINASE) FAMILY"/>
    <property type="match status" value="1"/>
</dbReference>
<sequence length="280" mass="30344">MTIGVDLGGTNVRAGLVRDGSIVHQMSGLLHQKESLSSTLSQLIELIRPLTESSVSSIGIGVPSVVDVNRGIVYNVANIPSWKEVALRDILEEEFSIPVFVNNDVNCFTLGEHQFGLAQSYQSVVGMSIGTGLGSGLIIDNQLFVGSNCGAGEIGLLPYRDKNFEYYASAEFFEAIHGTTALEASQAAQLGDENALNLWTEFGRHFGWAIKAVLYAYDPEVIVLGGSIAKAYPFFKAGMLESMQDFAYPMTLKRLKIFQSKKEGIALLGAAALVDQRERV</sequence>
<dbReference type="SUPFAM" id="SSF53067">
    <property type="entry name" value="Actin-like ATPase domain"/>
    <property type="match status" value="1"/>
</dbReference>
<dbReference type="RefSeq" id="WP_182461178.1">
    <property type="nucleotide sequence ID" value="NZ_CP059732.1"/>
</dbReference>
<dbReference type="InterPro" id="IPR000600">
    <property type="entry name" value="ROK"/>
</dbReference>
<dbReference type="InterPro" id="IPR043129">
    <property type="entry name" value="ATPase_NBD"/>
</dbReference>
<dbReference type="CDD" id="cd23763">
    <property type="entry name" value="ASKHA_ATPase_ROK"/>
    <property type="match status" value="1"/>
</dbReference>
<dbReference type="EMBL" id="CP059732">
    <property type="protein sequence ID" value="QMW03922.1"/>
    <property type="molecule type" value="Genomic_DNA"/>
</dbReference>
<evidence type="ECO:0000256" key="1">
    <source>
        <dbReference type="ARBA" id="ARBA00006479"/>
    </source>
</evidence>
<comment type="similarity">
    <text evidence="1">Belongs to the ROK (NagC/XylR) family.</text>
</comment>
<evidence type="ECO:0000313" key="3">
    <source>
        <dbReference type="Proteomes" id="UP000515369"/>
    </source>
</evidence>
<proteinExistence type="inferred from homology"/>
<name>A0A7G5GYI0_9BACT</name>
<dbReference type="Gene3D" id="3.30.420.40">
    <property type="match status" value="2"/>
</dbReference>
<evidence type="ECO:0000313" key="2">
    <source>
        <dbReference type="EMBL" id="QMW03922.1"/>
    </source>
</evidence>
<dbReference type="KEGG" id="sfol:H3H32_02900"/>
<reference evidence="2 3" key="1">
    <citation type="submission" date="2020-07" db="EMBL/GenBank/DDBJ databases">
        <title>Spirosoma foliorum sp. nov., isolated from the leaves on the Nejang mountain Korea, Republic of.</title>
        <authorList>
            <person name="Ho H."/>
            <person name="Lee Y.-J."/>
            <person name="Nurcahyanto D.-A."/>
            <person name="Kim S.-G."/>
        </authorList>
    </citation>
    <scope>NUCLEOTIDE SEQUENCE [LARGE SCALE GENOMIC DNA]</scope>
    <source>
        <strain evidence="2 3">PL0136</strain>
    </source>
</reference>
<gene>
    <name evidence="2" type="ORF">H3H32_02900</name>
</gene>
<dbReference type="Pfam" id="PF00480">
    <property type="entry name" value="ROK"/>
    <property type="match status" value="1"/>
</dbReference>
<dbReference type="Proteomes" id="UP000515369">
    <property type="component" value="Chromosome"/>
</dbReference>
<keyword evidence="3" id="KW-1185">Reference proteome</keyword>
<accession>A0A7G5GYI0</accession>
<protein>
    <submittedName>
        <fullName evidence="2">ROK family protein</fullName>
    </submittedName>
</protein>
<dbReference type="PANTHER" id="PTHR18964:SF149">
    <property type="entry name" value="BIFUNCTIONAL UDP-N-ACETYLGLUCOSAMINE 2-EPIMERASE_N-ACETYLMANNOSAMINE KINASE"/>
    <property type="match status" value="1"/>
</dbReference>